<keyword evidence="1" id="KW-0472">Membrane</keyword>
<dbReference type="Proteomes" id="UP000199548">
    <property type="component" value="Unassembled WGS sequence"/>
</dbReference>
<dbReference type="EMBL" id="FOQU01000011">
    <property type="protein sequence ID" value="SFJ79263.1"/>
    <property type="molecule type" value="Genomic_DNA"/>
</dbReference>
<protein>
    <submittedName>
        <fullName evidence="2">Uncharacterized protein</fullName>
    </submittedName>
</protein>
<keyword evidence="1" id="KW-0812">Transmembrane</keyword>
<dbReference type="AlphaFoldDB" id="A0A1I3U972"/>
<keyword evidence="3" id="KW-1185">Reference proteome</keyword>
<dbReference type="STRING" id="420953.SAMN05192543_11145"/>
<organism evidence="2 3">
    <name type="scientific">Paraburkholderia megapolitana</name>
    <dbReference type="NCBI Taxonomy" id="420953"/>
    <lineage>
        <taxon>Bacteria</taxon>
        <taxon>Pseudomonadati</taxon>
        <taxon>Pseudomonadota</taxon>
        <taxon>Betaproteobacteria</taxon>
        <taxon>Burkholderiales</taxon>
        <taxon>Burkholderiaceae</taxon>
        <taxon>Paraburkholderia</taxon>
    </lineage>
</organism>
<sequence>MKSTDSIDWNGEARRTWLRIEQGLAVEPPDGHTVVRQSDFEKSKVWRAVFIAAAIAVGVSLFQPQPADLTLTNVGGIERIAAGVQHA</sequence>
<evidence type="ECO:0000256" key="1">
    <source>
        <dbReference type="SAM" id="Phobius"/>
    </source>
</evidence>
<accession>A0A1I3U972</accession>
<name>A0A1I3U972_9BURK</name>
<evidence type="ECO:0000313" key="3">
    <source>
        <dbReference type="Proteomes" id="UP000199548"/>
    </source>
</evidence>
<gene>
    <name evidence="2" type="ORF">SAMN05192543_11145</name>
</gene>
<reference evidence="2 3" key="1">
    <citation type="submission" date="2016-10" db="EMBL/GenBank/DDBJ databases">
        <authorList>
            <person name="de Groot N.N."/>
        </authorList>
    </citation>
    <scope>NUCLEOTIDE SEQUENCE [LARGE SCALE GENOMIC DNA]</scope>
    <source>
        <strain evidence="2 3">LMG 23650</strain>
    </source>
</reference>
<proteinExistence type="predicted"/>
<dbReference type="RefSeq" id="WP_091018808.1">
    <property type="nucleotide sequence ID" value="NZ_CP041745.1"/>
</dbReference>
<evidence type="ECO:0000313" key="2">
    <source>
        <dbReference type="EMBL" id="SFJ79263.1"/>
    </source>
</evidence>
<dbReference type="OrthoDB" id="9017212at2"/>
<feature type="transmembrane region" description="Helical" evidence="1">
    <location>
        <begin position="45"/>
        <end position="63"/>
    </location>
</feature>
<keyword evidence="1" id="KW-1133">Transmembrane helix</keyword>